<dbReference type="KEGG" id="lut:Lupro_08070"/>
<dbReference type="AlphaFoldDB" id="A0A109RP09"/>
<dbReference type="Proteomes" id="UP000059672">
    <property type="component" value="Chromosome"/>
</dbReference>
<dbReference type="SUPFAM" id="SSF51905">
    <property type="entry name" value="FAD/NAD(P)-binding domain"/>
    <property type="match status" value="1"/>
</dbReference>
<evidence type="ECO:0000259" key="1">
    <source>
        <dbReference type="Pfam" id="PF07992"/>
    </source>
</evidence>
<dbReference type="Pfam" id="PF07992">
    <property type="entry name" value="Pyr_redox_2"/>
    <property type="match status" value="1"/>
</dbReference>
<dbReference type="EMBL" id="CP013355">
    <property type="protein sequence ID" value="AMC11212.1"/>
    <property type="molecule type" value="Genomic_DNA"/>
</dbReference>
<dbReference type="Gene3D" id="3.50.50.60">
    <property type="entry name" value="FAD/NAD(P)-binding domain"/>
    <property type="match status" value="1"/>
</dbReference>
<reference evidence="2 3" key="2">
    <citation type="journal article" date="2016" name="Int. J. Syst. Evol. Microbiol.">
        <title>Lutibacter profundi sp. nov., isolated from a deep-sea hydrothermal system on the Arctic Mid-Ocean Ridge and emended description of the genus Lutibacter.</title>
        <authorList>
            <person name="Le Moine Bauer S."/>
            <person name="Roalkvam I."/>
            <person name="Steen I.H."/>
            <person name="Dahle H."/>
        </authorList>
    </citation>
    <scope>NUCLEOTIDE SEQUENCE [LARGE SCALE GENOMIC DNA]</scope>
    <source>
        <strain evidence="2 3">LP1</strain>
    </source>
</reference>
<dbReference type="STRING" id="1622118.Lupro_08070"/>
<evidence type="ECO:0000313" key="2">
    <source>
        <dbReference type="EMBL" id="AMC11212.1"/>
    </source>
</evidence>
<dbReference type="InterPro" id="IPR023753">
    <property type="entry name" value="FAD/NAD-binding_dom"/>
</dbReference>
<accession>A0A109RP09</accession>
<keyword evidence="3" id="KW-1185">Reference proteome</keyword>
<sequence length="203" mass="21618">MGSLDVLIIGGSAAGLSSALILGSALNKPFGIGKKVGIITHQKSAALQNAELNNVLGFKKGTKGNEILKEGLIQLAETYPEIIQIAKEKVVKVEGNYPSFTVVTNKNSYQTKKIVVAVGPSNLFNIEGLMQYVIPHKAIPAVKEKIMLKNNNHIVTEGIYVAGVLAGWRSQYAIAAGSGSQVATDILTLWNGGNHTMIHDVIE</sequence>
<dbReference type="GO" id="GO:0016491">
    <property type="term" value="F:oxidoreductase activity"/>
    <property type="evidence" value="ECO:0007669"/>
    <property type="project" value="InterPro"/>
</dbReference>
<feature type="domain" description="FAD/NAD(P)-binding" evidence="1">
    <location>
        <begin position="5"/>
        <end position="154"/>
    </location>
</feature>
<dbReference type="OrthoDB" id="1199853at2"/>
<proteinExistence type="predicted"/>
<gene>
    <name evidence="2" type="ORF">Lupro_08070</name>
</gene>
<protein>
    <submittedName>
        <fullName evidence="2">Pyridine nucleotide-disulfide oxidoreductase</fullName>
    </submittedName>
</protein>
<evidence type="ECO:0000313" key="3">
    <source>
        <dbReference type="Proteomes" id="UP000059672"/>
    </source>
</evidence>
<dbReference type="InterPro" id="IPR036188">
    <property type="entry name" value="FAD/NAD-bd_sf"/>
</dbReference>
<reference evidence="3" key="1">
    <citation type="submission" date="2015-12" db="EMBL/GenBank/DDBJ databases">
        <title>Complete genome sequence of Lutibacter profundus strain LP1.</title>
        <authorList>
            <person name="Wissuwa J."/>
            <person name="Le Moine Bauer S."/>
            <person name="Stokke R."/>
            <person name="Dahle H."/>
            <person name="Steen I.H."/>
        </authorList>
    </citation>
    <scope>NUCLEOTIDE SEQUENCE [LARGE SCALE GENOMIC DNA]</scope>
    <source>
        <strain evidence="3">LP1</strain>
    </source>
</reference>
<dbReference type="PATRIC" id="fig|1622118.3.peg.1668"/>
<name>A0A109RP09_9FLAO</name>
<organism evidence="2 3">
    <name type="scientific">Lutibacter profundi</name>
    <dbReference type="NCBI Taxonomy" id="1622118"/>
    <lineage>
        <taxon>Bacteria</taxon>
        <taxon>Pseudomonadati</taxon>
        <taxon>Bacteroidota</taxon>
        <taxon>Flavobacteriia</taxon>
        <taxon>Flavobacteriales</taxon>
        <taxon>Flavobacteriaceae</taxon>
        <taxon>Lutibacter</taxon>
    </lineage>
</organism>
<dbReference type="RefSeq" id="WP_068208474.1">
    <property type="nucleotide sequence ID" value="NZ_CP013355.1"/>
</dbReference>